<proteinExistence type="predicted"/>
<evidence type="ECO:0000313" key="5">
    <source>
        <dbReference type="EMBL" id="TPX40086.1"/>
    </source>
</evidence>
<keyword evidence="7" id="KW-1185">Reference proteome</keyword>
<dbReference type="AlphaFoldDB" id="A0A507CM50"/>
<name>A0A507CM50_9FUNG</name>
<dbReference type="Proteomes" id="UP000317494">
    <property type="component" value="Unassembled WGS sequence"/>
</dbReference>
<dbReference type="Proteomes" id="UP000320475">
    <property type="component" value="Unassembled WGS sequence"/>
</dbReference>
<dbReference type="InterPro" id="IPR029058">
    <property type="entry name" value="AB_hydrolase_fold"/>
</dbReference>
<dbReference type="PANTHER" id="PTHR13136">
    <property type="entry name" value="TESTIS DEVELOPMENT PROTEIN PRTD"/>
    <property type="match status" value="1"/>
</dbReference>
<evidence type="ECO:0000259" key="2">
    <source>
        <dbReference type="Pfam" id="PF20408"/>
    </source>
</evidence>
<dbReference type="OrthoDB" id="6415022at2759"/>
<accession>A0A507CM50</accession>
<evidence type="ECO:0000313" key="7">
    <source>
        <dbReference type="Proteomes" id="UP000317494"/>
    </source>
</evidence>
<feature type="region of interest" description="Disordered" evidence="1">
    <location>
        <begin position="279"/>
        <end position="309"/>
    </location>
</feature>
<comment type="caution">
    <text evidence="5">The sequence shown here is derived from an EMBL/GenBank/DDBJ whole genome shotgun (WGS) entry which is preliminary data.</text>
</comment>
<dbReference type="SUPFAM" id="SSF53474">
    <property type="entry name" value="alpha/beta-Hydrolases"/>
    <property type="match status" value="1"/>
</dbReference>
<gene>
    <name evidence="3" type="ORF">SeLEV6574_g06859</name>
    <name evidence="6" type="ORF">SeMB42_g06152</name>
    <name evidence="5" type="ORF">SeMB42_g06155</name>
    <name evidence="4" type="ORF">SeMB42_g06158</name>
</gene>
<sequence length="309" mass="33464">MSTVTITIPFEKAPIAATVYKPQRKGLPYGVILSHGAGGDHNSRGIIKLASALSKQGFLVVAWAASTIMLDRRVKQCTTVHNYCTSSALSAHASTVPTSWILAGRSMGARVSCSLAADIRTPTVIAVLAFSYPLHTESNPTKLRDELLINLPKPVLMISGTSDDMCDMRILQKVRTNMSRSRVRHWLIRIDGANCSGNVQGGVKANEAVLNKLGELCASWVRFLVDGNAGVKAKWEACPDATIRAQIVRRGAPVSVKLQWVADDKTKDGDDTVMEKDLASDKDDIEAPLAKKQRQQTPSSSKKKLQSGN</sequence>
<dbReference type="EMBL" id="QEAM01000423">
    <property type="protein sequence ID" value="TPX40014.1"/>
    <property type="molecule type" value="Genomic_DNA"/>
</dbReference>
<dbReference type="Gene3D" id="3.40.50.1820">
    <property type="entry name" value="alpha/beta hydrolase"/>
    <property type="match status" value="1"/>
</dbReference>
<organism evidence="5 7">
    <name type="scientific">Synchytrium endobioticum</name>
    <dbReference type="NCBI Taxonomy" id="286115"/>
    <lineage>
        <taxon>Eukaryota</taxon>
        <taxon>Fungi</taxon>
        <taxon>Fungi incertae sedis</taxon>
        <taxon>Chytridiomycota</taxon>
        <taxon>Chytridiomycota incertae sedis</taxon>
        <taxon>Chytridiomycetes</taxon>
        <taxon>Synchytriales</taxon>
        <taxon>Synchytriaceae</taxon>
        <taxon>Synchytrium</taxon>
    </lineage>
</organism>
<dbReference type="VEuPathDB" id="FungiDB:SeMB42_g06158"/>
<dbReference type="VEuPathDB" id="FungiDB:SeMB42_g06152"/>
<dbReference type="InterPro" id="IPR046879">
    <property type="entry name" value="KANL3/Tex30_Abhydrolase"/>
</dbReference>
<dbReference type="STRING" id="286115.A0A507CM50"/>
<feature type="domain" description="KANL3/Tex30 alpha/beta hydrolase-like" evidence="2">
    <location>
        <begin position="31"/>
        <end position="186"/>
    </location>
</feature>
<evidence type="ECO:0000313" key="4">
    <source>
        <dbReference type="EMBL" id="TPX40081.1"/>
    </source>
</evidence>
<evidence type="ECO:0000256" key="1">
    <source>
        <dbReference type="SAM" id="MobiDB-lite"/>
    </source>
</evidence>
<evidence type="ECO:0000313" key="6">
    <source>
        <dbReference type="EMBL" id="TPX40087.1"/>
    </source>
</evidence>
<dbReference type="Pfam" id="PF20408">
    <property type="entry name" value="Abhydrolase_11"/>
    <property type="match status" value="1"/>
</dbReference>
<dbReference type="EMBL" id="QEAN01000328">
    <property type="protein sequence ID" value="TPX40087.1"/>
    <property type="molecule type" value="Genomic_DNA"/>
</dbReference>
<evidence type="ECO:0000313" key="3">
    <source>
        <dbReference type="EMBL" id="TPX40014.1"/>
    </source>
</evidence>
<reference evidence="7 8" key="1">
    <citation type="journal article" date="2019" name="Sci. Rep.">
        <title>Comparative genomics of chytrid fungi reveal insights into the obligate biotrophic and pathogenic lifestyle of Synchytrium endobioticum.</title>
        <authorList>
            <person name="van de Vossenberg B.T.L.H."/>
            <person name="Warris S."/>
            <person name="Nguyen H.D.T."/>
            <person name="van Gent-Pelzer M.P.E."/>
            <person name="Joly D.L."/>
            <person name="van de Geest H.C."/>
            <person name="Bonants P.J.M."/>
            <person name="Smith D.S."/>
            <person name="Levesque C.A."/>
            <person name="van der Lee T.A.J."/>
        </authorList>
    </citation>
    <scope>NUCLEOTIDE SEQUENCE [LARGE SCALE GENOMIC DNA]</scope>
    <source>
        <strain evidence="3 8">LEV6574</strain>
        <strain evidence="5 7">MB42</strain>
    </source>
</reference>
<dbReference type="EMBL" id="QEAN01000328">
    <property type="protein sequence ID" value="TPX40086.1"/>
    <property type="molecule type" value="Genomic_DNA"/>
</dbReference>
<dbReference type="VEuPathDB" id="FungiDB:SeMB42_g06155"/>
<dbReference type="PANTHER" id="PTHR13136:SF11">
    <property type="entry name" value="TESTIS-EXPRESSED PROTEIN 30"/>
    <property type="match status" value="1"/>
</dbReference>
<dbReference type="EMBL" id="QEAN01000328">
    <property type="protein sequence ID" value="TPX40081.1"/>
    <property type="molecule type" value="Genomic_DNA"/>
</dbReference>
<protein>
    <recommendedName>
        <fullName evidence="2">KANL3/Tex30 alpha/beta hydrolase-like domain-containing protein</fullName>
    </recommendedName>
</protein>
<dbReference type="InterPro" id="IPR026555">
    <property type="entry name" value="NSL3/Tex30"/>
</dbReference>
<evidence type="ECO:0000313" key="8">
    <source>
        <dbReference type="Proteomes" id="UP000320475"/>
    </source>
</evidence>